<dbReference type="RefSeq" id="WP_378997745.1">
    <property type="nucleotide sequence ID" value="NZ_JBHSMT010000021.1"/>
</dbReference>
<comment type="caution">
    <text evidence="5">The sequence shown here is derived from an EMBL/GenBank/DDBJ whole genome shotgun (WGS) entry which is preliminary data.</text>
</comment>
<evidence type="ECO:0000259" key="4">
    <source>
        <dbReference type="PROSITE" id="PS51898"/>
    </source>
</evidence>
<accession>A0ABW0M9R5</accession>
<sequence>MAQIRKGGPRQYQARGRIKGYPEVVRTFSSRSEAVQWAAQRERLMLQGLGDTLQEADKLTLGNALIRYSQEITPFKKSASSERNRINVWLHNSLASLPLSAIRGKHLAEYRDSRILASIGGNTIRLELAVISHLYEVARKDWGLEHLVNPTKNIRKPKLPRGRTRRLYGGEETALLRWCVQNGNLRLRSIIIIAIETAMRRGELVGLKWGDVNLPSRMVYLDDTKNGESRTVPLSSRAVDALESITSINDILTIASTSGTFKPARNKEESVFSMHADTISANFSKARKGCGIEGLTFHDLRHEATSRLFEKGFNMIEVATITGHKSMQMLKRYTHLRPSDLLERLG</sequence>
<proteinExistence type="predicted"/>
<keyword evidence="2" id="KW-0238">DNA-binding</keyword>
<dbReference type="EMBL" id="JBHSMT010000021">
    <property type="protein sequence ID" value="MFC5474633.1"/>
    <property type="molecule type" value="Genomic_DNA"/>
</dbReference>
<organism evidence="5 6">
    <name type="scientific">Paraherbaspirillum soli</name>
    <dbReference type="NCBI Taxonomy" id="631222"/>
    <lineage>
        <taxon>Bacteria</taxon>
        <taxon>Pseudomonadati</taxon>
        <taxon>Pseudomonadota</taxon>
        <taxon>Betaproteobacteria</taxon>
        <taxon>Burkholderiales</taxon>
        <taxon>Oxalobacteraceae</taxon>
        <taxon>Paraherbaspirillum</taxon>
    </lineage>
</organism>
<dbReference type="InterPro" id="IPR013762">
    <property type="entry name" value="Integrase-like_cat_sf"/>
</dbReference>
<gene>
    <name evidence="5" type="ORF">ACFPM8_11780</name>
</gene>
<dbReference type="InterPro" id="IPR050090">
    <property type="entry name" value="Tyrosine_recombinase_XerCD"/>
</dbReference>
<evidence type="ECO:0000313" key="5">
    <source>
        <dbReference type="EMBL" id="MFC5474633.1"/>
    </source>
</evidence>
<dbReference type="Pfam" id="PF00589">
    <property type="entry name" value="Phage_integrase"/>
    <property type="match status" value="1"/>
</dbReference>
<keyword evidence="1" id="KW-0229">DNA integration</keyword>
<dbReference type="InterPro" id="IPR011010">
    <property type="entry name" value="DNA_brk_join_enz"/>
</dbReference>
<dbReference type="Gene3D" id="1.10.150.130">
    <property type="match status" value="1"/>
</dbReference>
<reference evidence="6" key="1">
    <citation type="journal article" date="2019" name="Int. J. Syst. Evol. Microbiol.">
        <title>The Global Catalogue of Microorganisms (GCM) 10K type strain sequencing project: providing services to taxonomists for standard genome sequencing and annotation.</title>
        <authorList>
            <consortium name="The Broad Institute Genomics Platform"/>
            <consortium name="The Broad Institute Genome Sequencing Center for Infectious Disease"/>
            <person name="Wu L."/>
            <person name="Ma J."/>
        </authorList>
    </citation>
    <scope>NUCLEOTIDE SEQUENCE [LARGE SCALE GENOMIC DNA]</scope>
    <source>
        <strain evidence="6">JCM 17066</strain>
    </source>
</reference>
<dbReference type="InterPro" id="IPR002104">
    <property type="entry name" value="Integrase_catalytic"/>
</dbReference>
<dbReference type="CDD" id="cd00796">
    <property type="entry name" value="INT_Rci_Hp1_C"/>
    <property type="match status" value="1"/>
</dbReference>
<dbReference type="Gene3D" id="1.10.443.10">
    <property type="entry name" value="Intergrase catalytic core"/>
    <property type="match status" value="1"/>
</dbReference>
<keyword evidence="3" id="KW-0233">DNA recombination</keyword>
<dbReference type="PANTHER" id="PTHR30349">
    <property type="entry name" value="PHAGE INTEGRASE-RELATED"/>
    <property type="match status" value="1"/>
</dbReference>
<evidence type="ECO:0000256" key="1">
    <source>
        <dbReference type="ARBA" id="ARBA00022908"/>
    </source>
</evidence>
<dbReference type="PANTHER" id="PTHR30349:SF94">
    <property type="entry name" value="INTEGRASE_RECOMBINASE HI_1414-RELATED"/>
    <property type="match status" value="1"/>
</dbReference>
<dbReference type="Proteomes" id="UP001596045">
    <property type="component" value="Unassembled WGS sequence"/>
</dbReference>
<evidence type="ECO:0000256" key="2">
    <source>
        <dbReference type="ARBA" id="ARBA00023125"/>
    </source>
</evidence>
<name>A0ABW0M9R5_9BURK</name>
<evidence type="ECO:0000313" key="6">
    <source>
        <dbReference type="Proteomes" id="UP001596045"/>
    </source>
</evidence>
<dbReference type="SUPFAM" id="SSF56349">
    <property type="entry name" value="DNA breaking-rejoining enzymes"/>
    <property type="match status" value="1"/>
</dbReference>
<dbReference type="InterPro" id="IPR010998">
    <property type="entry name" value="Integrase_recombinase_N"/>
</dbReference>
<protein>
    <submittedName>
        <fullName evidence="5">Site-specific integrase</fullName>
    </submittedName>
</protein>
<evidence type="ECO:0000256" key="3">
    <source>
        <dbReference type="ARBA" id="ARBA00023172"/>
    </source>
</evidence>
<feature type="domain" description="Tyr recombinase" evidence="4">
    <location>
        <begin position="158"/>
        <end position="346"/>
    </location>
</feature>
<keyword evidence="6" id="KW-1185">Reference proteome</keyword>
<dbReference type="PROSITE" id="PS51898">
    <property type="entry name" value="TYR_RECOMBINASE"/>
    <property type="match status" value="1"/>
</dbReference>